<evidence type="ECO:0000256" key="3">
    <source>
        <dbReference type="ARBA" id="ARBA00022692"/>
    </source>
</evidence>
<dbReference type="Gene3D" id="1.20.950.20">
    <property type="entry name" value="Transmembrane di-heme cytochromes, Chain C"/>
    <property type="match status" value="1"/>
</dbReference>
<name>A0A127A3T2_9MICC</name>
<dbReference type="GO" id="GO:0009055">
    <property type="term" value="F:electron transfer activity"/>
    <property type="evidence" value="ECO:0007669"/>
    <property type="project" value="InterPro"/>
</dbReference>
<dbReference type="InterPro" id="IPR051542">
    <property type="entry name" value="Hydrogenase_cytochrome"/>
</dbReference>
<keyword evidence="2" id="KW-1003">Cell membrane</keyword>
<evidence type="ECO:0000259" key="6">
    <source>
        <dbReference type="Pfam" id="PF01292"/>
    </source>
</evidence>
<evidence type="ECO:0000256" key="5">
    <source>
        <dbReference type="ARBA" id="ARBA00023136"/>
    </source>
</evidence>
<dbReference type="RefSeq" id="WP_066499725.1">
    <property type="nucleotide sequence ID" value="NZ_BJMO01000021.1"/>
</dbReference>
<dbReference type="PATRIC" id="fig|37927.3.peg.3184"/>
<keyword evidence="8" id="KW-1185">Reference proteome</keyword>
<keyword evidence="4" id="KW-1133">Transmembrane helix</keyword>
<evidence type="ECO:0000256" key="2">
    <source>
        <dbReference type="ARBA" id="ARBA00022475"/>
    </source>
</evidence>
<accession>A0A127A3T2</accession>
<dbReference type="Pfam" id="PF01292">
    <property type="entry name" value="Ni_hydr_CYTB"/>
    <property type="match status" value="1"/>
</dbReference>
<comment type="subcellular location">
    <subcellularLocation>
        <location evidence="1">Cell membrane</location>
        <topology evidence="1">Multi-pass membrane protein</topology>
    </subcellularLocation>
</comment>
<evidence type="ECO:0000256" key="4">
    <source>
        <dbReference type="ARBA" id="ARBA00022989"/>
    </source>
</evidence>
<organism evidence="7 8">
    <name type="scientific">Sinomonas atrocyanea</name>
    <dbReference type="NCBI Taxonomy" id="37927"/>
    <lineage>
        <taxon>Bacteria</taxon>
        <taxon>Bacillati</taxon>
        <taxon>Actinomycetota</taxon>
        <taxon>Actinomycetes</taxon>
        <taxon>Micrococcales</taxon>
        <taxon>Micrococcaceae</taxon>
        <taxon>Sinomonas</taxon>
    </lineage>
</organism>
<protein>
    <submittedName>
        <fullName evidence="7">Membrane protein</fullName>
    </submittedName>
</protein>
<dbReference type="PANTHER" id="PTHR30485:SF1">
    <property type="entry name" value="CYTOCHROME YDHU-RELATED"/>
    <property type="match status" value="1"/>
</dbReference>
<dbReference type="SUPFAM" id="SSF81342">
    <property type="entry name" value="Transmembrane di-heme cytochromes"/>
    <property type="match status" value="1"/>
</dbReference>
<proteinExistence type="predicted"/>
<feature type="domain" description="Cytochrome b561 bacterial/Ni-hydrogenase" evidence="6">
    <location>
        <begin position="69"/>
        <end position="268"/>
    </location>
</feature>
<dbReference type="InterPro" id="IPR016174">
    <property type="entry name" value="Di-haem_cyt_TM"/>
</dbReference>
<dbReference type="STRING" id="37927.SA2016_3101"/>
<dbReference type="InterPro" id="IPR011577">
    <property type="entry name" value="Cyt_b561_bac/Ni-Hgenase"/>
</dbReference>
<sequence length="314" mass="34936">MPQTSPAKSGFTRAPWFRPTAVGVGAVVVLAIVVLGAKWLRSTAAVSQFIATYPGHAPLPSWAPDGLPAWLNVLHFLNMMFLTLIVRTGLQVRFTTRPQGYWKRSNKGFFKTKGQPKKISLDLWLHLCLDALWVLNGIVFFVLMFATGHWVRLVPTSWDVFPHAVSAALQYASLDWPLEDGWVNYNALQQLTYFAVVFIAAPLAILTGLRMSAVWPTNAKAPRLNKAYPMEWARAVHFPVMGFFVVFVIVHVVLVLTTGALKNLNHMFAAHDGGDWLGFIFFAIGVLLIAGLWLLARPLFLRPVASLMGTVTRN</sequence>
<dbReference type="PANTHER" id="PTHR30485">
    <property type="entry name" value="NI/FE-HYDROGENASE 1 B-TYPE CYTOCHROME SUBUNIT"/>
    <property type="match status" value="1"/>
</dbReference>
<evidence type="ECO:0000313" key="8">
    <source>
        <dbReference type="Proteomes" id="UP000070134"/>
    </source>
</evidence>
<dbReference type="Proteomes" id="UP000070134">
    <property type="component" value="Chromosome"/>
</dbReference>
<gene>
    <name evidence="7" type="ORF">SA2016_3101</name>
</gene>
<reference evidence="7 8" key="1">
    <citation type="submission" date="2016-02" db="EMBL/GenBank/DDBJ databases">
        <title>Complete genome of Sinomonas atrocyanea KCTC 3377.</title>
        <authorList>
            <person name="Kim K.M."/>
        </authorList>
    </citation>
    <scope>NUCLEOTIDE SEQUENCE [LARGE SCALE GENOMIC DNA]</scope>
    <source>
        <strain evidence="7 8">KCTC 3377</strain>
    </source>
</reference>
<evidence type="ECO:0000313" key="7">
    <source>
        <dbReference type="EMBL" id="AMM33766.1"/>
    </source>
</evidence>
<dbReference type="GO" id="GO:0022904">
    <property type="term" value="P:respiratory electron transport chain"/>
    <property type="evidence" value="ECO:0007669"/>
    <property type="project" value="InterPro"/>
</dbReference>
<dbReference type="GO" id="GO:0020037">
    <property type="term" value="F:heme binding"/>
    <property type="evidence" value="ECO:0007669"/>
    <property type="project" value="TreeGrafter"/>
</dbReference>
<dbReference type="EMBL" id="CP014518">
    <property type="protein sequence ID" value="AMM33766.1"/>
    <property type="molecule type" value="Genomic_DNA"/>
</dbReference>
<dbReference type="AlphaFoldDB" id="A0A127A3T2"/>
<dbReference type="OrthoDB" id="9795587at2"/>
<evidence type="ECO:0000256" key="1">
    <source>
        <dbReference type="ARBA" id="ARBA00004651"/>
    </source>
</evidence>
<keyword evidence="3" id="KW-0812">Transmembrane</keyword>
<keyword evidence="5" id="KW-0472">Membrane</keyword>
<dbReference type="KEGG" id="satk:SA2016_3101"/>
<dbReference type="GO" id="GO:0005886">
    <property type="term" value="C:plasma membrane"/>
    <property type="evidence" value="ECO:0007669"/>
    <property type="project" value="UniProtKB-SubCell"/>
</dbReference>